<dbReference type="SUPFAM" id="SSF51735">
    <property type="entry name" value="NAD(P)-binding Rossmann-fold domains"/>
    <property type="match status" value="1"/>
</dbReference>
<evidence type="ECO:0000256" key="1">
    <source>
        <dbReference type="ARBA" id="ARBA00006484"/>
    </source>
</evidence>
<dbReference type="FunFam" id="3.40.50.720:FF:000084">
    <property type="entry name" value="Short-chain dehydrogenase reductase"/>
    <property type="match status" value="1"/>
</dbReference>
<dbReference type="GO" id="GO:0016616">
    <property type="term" value="F:oxidoreductase activity, acting on the CH-OH group of donors, NAD or NADP as acceptor"/>
    <property type="evidence" value="ECO:0007669"/>
    <property type="project" value="TreeGrafter"/>
</dbReference>
<organism evidence="3 4">
    <name type="scientific">Rhodococcus opacus</name>
    <name type="common">Nocardia opaca</name>
    <dbReference type="NCBI Taxonomy" id="37919"/>
    <lineage>
        <taxon>Bacteria</taxon>
        <taxon>Bacillati</taxon>
        <taxon>Actinomycetota</taxon>
        <taxon>Actinomycetes</taxon>
        <taxon>Mycobacteriales</taxon>
        <taxon>Nocardiaceae</taxon>
        <taxon>Rhodococcus</taxon>
    </lineage>
</organism>
<comment type="similarity">
    <text evidence="1">Belongs to the short-chain dehydrogenases/reductases (SDR) family.</text>
</comment>
<dbReference type="Proteomes" id="UP000239290">
    <property type="component" value="Unassembled WGS sequence"/>
</dbReference>
<dbReference type="EMBL" id="PUIO01000067">
    <property type="protein sequence ID" value="PQP16110.1"/>
    <property type="molecule type" value="Genomic_DNA"/>
</dbReference>
<dbReference type="GO" id="GO:0006633">
    <property type="term" value="P:fatty acid biosynthetic process"/>
    <property type="evidence" value="ECO:0007669"/>
    <property type="project" value="TreeGrafter"/>
</dbReference>
<reference evidence="4" key="1">
    <citation type="submission" date="2018-02" db="EMBL/GenBank/DDBJ databases">
        <title>Draft genome sequencing of Rhodococcus opacus KU647198.</title>
        <authorList>
            <person name="Zheng B.-X."/>
        </authorList>
    </citation>
    <scope>NUCLEOTIDE SEQUENCE [LARGE SCALE GENOMIC DNA]</scope>
    <source>
        <strain evidence="4">04-OD7</strain>
    </source>
</reference>
<dbReference type="GO" id="GO:0048038">
    <property type="term" value="F:quinone binding"/>
    <property type="evidence" value="ECO:0007669"/>
    <property type="project" value="TreeGrafter"/>
</dbReference>
<dbReference type="InterPro" id="IPR036291">
    <property type="entry name" value="NAD(P)-bd_dom_sf"/>
</dbReference>
<dbReference type="RefSeq" id="WP_105422323.1">
    <property type="nucleotide sequence ID" value="NZ_PUIO01000067.1"/>
</dbReference>
<dbReference type="Pfam" id="PF13561">
    <property type="entry name" value="adh_short_C2"/>
    <property type="match status" value="1"/>
</dbReference>
<dbReference type="InterPro" id="IPR002347">
    <property type="entry name" value="SDR_fam"/>
</dbReference>
<gene>
    <name evidence="3" type="ORF">C5613_37130</name>
</gene>
<keyword evidence="2" id="KW-0560">Oxidoreductase</keyword>
<dbReference type="PANTHER" id="PTHR42760">
    <property type="entry name" value="SHORT-CHAIN DEHYDROGENASES/REDUCTASES FAMILY MEMBER"/>
    <property type="match status" value="1"/>
</dbReference>
<dbReference type="Gene3D" id="3.40.50.720">
    <property type="entry name" value="NAD(P)-binding Rossmann-like Domain"/>
    <property type="match status" value="1"/>
</dbReference>
<dbReference type="PRINTS" id="PR00081">
    <property type="entry name" value="GDHRDH"/>
</dbReference>
<protein>
    <submittedName>
        <fullName evidence="3">3-oxoacyl-ACP reductase</fullName>
    </submittedName>
</protein>
<dbReference type="PRINTS" id="PR00080">
    <property type="entry name" value="SDRFAMILY"/>
</dbReference>
<dbReference type="AlphaFoldDB" id="A0A2S8IMV2"/>
<name>A0A2S8IMV2_RHOOP</name>
<dbReference type="PANTHER" id="PTHR42760:SF133">
    <property type="entry name" value="3-OXOACYL-[ACYL-CARRIER-PROTEIN] REDUCTASE"/>
    <property type="match status" value="1"/>
</dbReference>
<accession>A0A2S8IMV2</accession>
<evidence type="ECO:0000313" key="4">
    <source>
        <dbReference type="Proteomes" id="UP000239290"/>
    </source>
</evidence>
<sequence>MSSAALGLEGRTALVTGAGSGIGRATAIELANAGAAVGCADVDQQSCQSCAEEITEQGGTAFSYSLDVRSAADFESVVSNLLLRTGRIDVLANVAGAITARGPILSMRDDEFDEGLTLNLKSFVYGCRAVGTAMISGGGGSIINVSSGTVDGRVPNLGAYSIPKAGVLQLTRTLAMELGGDGVRVNTVSPGYISTSMTAAHYRNVDGTVNVKQRNTVDSEHSAEIPLGRPGRAREVATAVTFLASDASSYITGQIIRVNGGLAMPL</sequence>
<proteinExistence type="inferred from homology"/>
<comment type="caution">
    <text evidence="3">The sequence shown here is derived from an EMBL/GenBank/DDBJ whole genome shotgun (WGS) entry which is preliminary data.</text>
</comment>
<evidence type="ECO:0000313" key="3">
    <source>
        <dbReference type="EMBL" id="PQP16110.1"/>
    </source>
</evidence>
<evidence type="ECO:0000256" key="2">
    <source>
        <dbReference type="ARBA" id="ARBA00023002"/>
    </source>
</evidence>